<feature type="compositionally biased region" description="Polar residues" evidence="1">
    <location>
        <begin position="68"/>
        <end position="82"/>
    </location>
</feature>
<feature type="non-terminal residue" evidence="2">
    <location>
        <position position="244"/>
    </location>
</feature>
<evidence type="ECO:0000256" key="1">
    <source>
        <dbReference type="SAM" id="MobiDB-lite"/>
    </source>
</evidence>
<keyword evidence="3" id="KW-1185">Reference proteome</keyword>
<evidence type="ECO:0000313" key="3">
    <source>
        <dbReference type="Proteomes" id="UP000284842"/>
    </source>
</evidence>
<organism evidence="2 3">
    <name type="scientific">Panaeolus cyanescens</name>
    <dbReference type="NCBI Taxonomy" id="181874"/>
    <lineage>
        <taxon>Eukaryota</taxon>
        <taxon>Fungi</taxon>
        <taxon>Dikarya</taxon>
        <taxon>Basidiomycota</taxon>
        <taxon>Agaricomycotina</taxon>
        <taxon>Agaricomycetes</taxon>
        <taxon>Agaricomycetidae</taxon>
        <taxon>Agaricales</taxon>
        <taxon>Agaricineae</taxon>
        <taxon>Galeropsidaceae</taxon>
        <taxon>Panaeolus</taxon>
    </lineage>
</organism>
<protein>
    <submittedName>
        <fullName evidence="2">Uncharacterized protein</fullName>
    </submittedName>
</protein>
<dbReference type="AlphaFoldDB" id="A0A409X9V0"/>
<accession>A0A409X9V0</accession>
<dbReference type="InParanoid" id="A0A409X9V0"/>
<reference evidence="2 3" key="1">
    <citation type="journal article" date="2018" name="Evol. Lett.">
        <title>Horizontal gene cluster transfer increased hallucinogenic mushroom diversity.</title>
        <authorList>
            <person name="Reynolds H.T."/>
            <person name="Vijayakumar V."/>
            <person name="Gluck-Thaler E."/>
            <person name="Korotkin H.B."/>
            <person name="Matheny P.B."/>
            <person name="Slot J.C."/>
        </authorList>
    </citation>
    <scope>NUCLEOTIDE SEQUENCE [LARGE SCALE GENOMIC DNA]</scope>
    <source>
        <strain evidence="2 3">2629</strain>
    </source>
</reference>
<sequence length="244" mass="27150">MSHIPAEHWRYQPRSTNGRFIAASRTRSNTIVPEQPHTSEIEDSFDVSTLVDPDTPPSEPLDDVFPIHSSSTIDSGAHTPTSDIELNPYLDTQPLVEPQHLEQEELSLNTQPATPQKRRYHKPMSSSTRETAQFAGDETDKCQPSNFIKAFGREERRLCTTDAEIVAALADYLESGSPAEEWYNDPTTPKSSWETLRASFMQRFPDTPKAKDTKDSDVQARPKAAKPAELSLKSLGRAGPLSTA</sequence>
<feature type="region of interest" description="Disordered" evidence="1">
    <location>
        <begin position="202"/>
        <end position="244"/>
    </location>
</feature>
<feature type="compositionally biased region" description="Basic and acidic residues" evidence="1">
    <location>
        <begin position="206"/>
        <end position="220"/>
    </location>
</feature>
<name>A0A409X9V0_9AGAR</name>
<dbReference type="Proteomes" id="UP000284842">
    <property type="component" value="Unassembled WGS sequence"/>
</dbReference>
<evidence type="ECO:0000313" key="2">
    <source>
        <dbReference type="EMBL" id="PPQ87500.1"/>
    </source>
</evidence>
<dbReference type="OrthoDB" id="3055569at2759"/>
<comment type="caution">
    <text evidence="2">The sequence shown here is derived from an EMBL/GenBank/DDBJ whole genome shotgun (WGS) entry which is preliminary data.</text>
</comment>
<dbReference type="EMBL" id="NHTK01004262">
    <property type="protein sequence ID" value="PPQ87500.1"/>
    <property type="molecule type" value="Genomic_DNA"/>
</dbReference>
<proteinExistence type="predicted"/>
<gene>
    <name evidence="2" type="ORF">CVT24_010758</name>
</gene>
<feature type="region of interest" description="Disordered" evidence="1">
    <location>
        <begin position="50"/>
        <end position="82"/>
    </location>
</feature>